<dbReference type="PANTHER" id="PTHR46888">
    <property type="entry name" value="ZINC KNUCKLE DOMAINCONTAINING PROTEIN-RELATED"/>
    <property type="match status" value="1"/>
</dbReference>
<evidence type="ECO:0000313" key="3">
    <source>
        <dbReference type="EMBL" id="KAK7460350.1"/>
    </source>
</evidence>
<dbReference type="Proteomes" id="UP001519460">
    <property type="component" value="Unassembled WGS sequence"/>
</dbReference>
<dbReference type="EMBL" id="JACVVK020000651">
    <property type="protein sequence ID" value="KAK7460350.1"/>
    <property type="molecule type" value="Genomic_DNA"/>
</dbReference>
<accession>A0ABD0J5I0</accession>
<name>A0ABD0J5I0_9CAEN</name>
<dbReference type="AlphaFoldDB" id="A0ABD0J5I0"/>
<proteinExistence type="predicted"/>
<reference evidence="3 4" key="1">
    <citation type="journal article" date="2023" name="Sci. Data">
        <title>Genome assembly of the Korean intertidal mud-creeper Batillaria attramentaria.</title>
        <authorList>
            <person name="Patra A.K."/>
            <person name="Ho P.T."/>
            <person name="Jun S."/>
            <person name="Lee S.J."/>
            <person name="Kim Y."/>
            <person name="Won Y.J."/>
        </authorList>
    </citation>
    <scope>NUCLEOTIDE SEQUENCE [LARGE SCALE GENOMIC DNA]</scope>
    <source>
        <strain evidence="3">Wonlab-2016</strain>
    </source>
</reference>
<evidence type="ECO:0000256" key="1">
    <source>
        <dbReference type="SAM" id="MobiDB-lite"/>
    </source>
</evidence>
<keyword evidence="4" id="KW-1185">Reference proteome</keyword>
<protein>
    <recommendedName>
        <fullName evidence="2">CCHC-type domain-containing protein</fullName>
    </recommendedName>
</protein>
<dbReference type="PANTHER" id="PTHR46888:SF1">
    <property type="entry name" value="RIBONUCLEASE H"/>
    <property type="match status" value="1"/>
</dbReference>
<sequence length="355" mass="38346">RTPTTLKAMTDFAEAFRRAHPTKNLARRSAEAASAAAFQFTKVQKQNTFKGGDKNKTVKAPEPSAVVPDSEPRQGQQQQQPKSKRKSKQSDSKVQCYKCKGFGHISTVCPTVEQIENPKQAFFCTPQPPDAVTAVAADYKDGTLRYTRGKVNGIPVTVVNDSGAVTAGVRKSLVRPDQYTGQQKTTLSFGGNRETFPLAIVHVETDRYSGNVCCCVIDKPVIDLLLGNLEAVKPVPGLFGKVESVSQVGESHSVSDDPDAVGSEATDPKLACATTRAQAREDLQAPVAQQADSVPPEDTELHFEDVPAQVAILMAEDEDTTLSLPTVDTSPDEGDWRSVHIDPELDADQVAELQK</sequence>
<dbReference type="InterPro" id="IPR036875">
    <property type="entry name" value="Znf_CCHC_sf"/>
</dbReference>
<organism evidence="3 4">
    <name type="scientific">Batillaria attramentaria</name>
    <dbReference type="NCBI Taxonomy" id="370345"/>
    <lineage>
        <taxon>Eukaryota</taxon>
        <taxon>Metazoa</taxon>
        <taxon>Spiralia</taxon>
        <taxon>Lophotrochozoa</taxon>
        <taxon>Mollusca</taxon>
        <taxon>Gastropoda</taxon>
        <taxon>Caenogastropoda</taxon>
        <taxon>Sorbeoconcha</taxon>
        <taxon>Cerithioidea</taxon>
        <taxon>Batillariidae</taxon>
        <taxon>Batillaria</taxon>
    </lineage>
</organism>
<evidence type="ECO:0000313" key="4">
    <source>
        <dbReference type="Proteomes" id="UP001519460"/>
    </source>
</evidence>
<feature type="domain" description="CCHC-type" evidence="2">
    <location>
        <begin position="95"/>
        <end position="111"/>
    </location>
</feature>
<feature type="non-terminal residue" evidence="3">
    <location>
        <position position="355"/>
    </location>
</feature>
<feature type="region of interest" description="Disordered" evidence="1">
    <location>
        <begin position="45"/>
        <end position="90"/>
    </location>
</feature>
<dbReference type="SMART" id="SM00343">
    <property type="entry name" value="ZnF_C2HC"/>
    <property type="match status" value="1"/>
</dbReference>
<gene>
    <name evidence="3" type="ORF">BaRGS_00038908</name>
</gene>
<comment type="caution">
    <text evidence="3">The sequence shown here is derived from an EMBL/GenBank/DDBJ whole genome shotgun (WGS) entry which is preliminary data.</text>
</comment>
<feature type="region of interest" description="Disordered" evidence="1">
    <location>
        <begin position="317"/>
        <end position="339"/>
    </location>
</feature>
<feature type="non-terminal residue" evidence="3">
    <location>
        <position position="1"/>
    </location>
</feature>
<evidence type="ECO:0000259" key="2">
    <source>
        <dbReference type="SMART" id="SM00343"/>
    </source>
</evidence>
<dbReference type="InterPro" id="IPR001878">
    <property type="entry name" value="Znf_CCHC"/>
</dbReference>
<dbReference type="SUPFAM" id="SSF57756">
    <property type="entry name" value="Retrovirus zinc finger-like domains"/>
    <property type="match status" value="1"/>
</dbReference>
<dbReference type="Gene3D" id="4.10.60.10">
    <property type="entry name" value="Zinc finger, CCHC-type"/>
    <property type="match status" value="1"/>
</dbReference>